<accession>A0A1F7GH31</accession>
<feature type="domain" description="DUF202" evidence="6">
    <location>
        <begin position="30"/>
        <end position="77"/>
    </location>
</feature>
<reference evidence="7 8" key="1">
    <citation type="journal article" date="2016" name="Nat. Commun.">
        <title>Thousands of microbial genomes shed light on interconnected biogeochemical processes in an aquifer system.</title>
        <authorList>
            <person name="Anantharaman K."/>
            <person name="Brown C.T."/>
            <person name="Hug L.A."/>
            <person name="Sharon I."/>
            <person name="Castelle C.J."/>
            <person name="Probst A.J."/>
            <person name="Thomas B.C."/>
            <person name="Singh A."/>
            <person name="Wilkins M.J."/>
            <person name="Karaoz U."/>
            <person name="Brodie E.L."/>
            <person name="Williams K.H."/>
            <person name="Hubbard S.S."/>
            <person name="Banfield J.F."/>
        </authorList>
    </citation>
    <scope>NUCLEOTIDE SEQUENCE [LARGE SCALE GENOMIC DNA]</scope>
</reference>
<feature type="transmembrane region" description="Helical" evidence="5">
    <location>
        <begin position="57"/>
        <end position="78"/>
    </location>
</feature>
<evidence type="ECO:0000256" key="1">
    <source>
        <dbReference type="ARBA" id="ARBA00004127"/>
    </source>
</evidence>
<dbReference type="Proteomes" id="UP000177026">
    <property type="component" value="Unassembled WGS sequence"/>
</dbReference>
<gene>
    <name evidence="7" type="ORF">A2866_06515</name>
</gene>
<dbReference type="Pfam" id="PF02656">
    <property type="entry name" value="DUF202"/>
    <property type="match status" value="1"/>
</dbReference>
<evidence type="ECO:0000256" key="4">
    <source>
        <dbReference type="ARBA" id="ARBA00023136"/>
    </source>
</evidence>
<keyword evidence="2 5" id="KW-0812">Transmembrane</keyword>
<comment type="subcellular location">
    <subcellularLocation>
        <location evidence="1">Endomembrane system</location>
        <topology evidence="1">Multi-pass membrane protein</topology>
    </subcellularLocation>
</comment>
<protein>
    <recommendedName>
        <fullName evidence="6">DUF202 domain-containing protein</fullName>
    </recommendedName>
</protein>
<proteinExistence type="predicted"/>
<sequence length="123" mass="14025">MNYGSYFHFEKESLILRDYLAADRTALSIDRTILSYIRTALTTFVAGISLIKFFDSFFLHLTGWLLIGATFLVVSIGFKRVWEMKKFVSQLKDADEKKLNEEASQEKLVLNTHSAPATLPSVK</sequence>
<evidence type="ECO:0000256" key="3">
    <source>
        <dbReference type="ARBA" id="ARBA00022989"/>
    </source>
</evidence>
<feature type="transmembrane region" description="Helical" evidence="5">
    <location>
        <begin position="33"/>
        <end position="51"/>
    </location>
</feature>
<dbReference type="AlphaFoldDB" id="A0A1F7GH31"/>
<evidence type="ECO:0000256" key="5">
    <source>
        <dbReference type="SAM" id="Phobius"/>
    </source>
</evidence>
<dbReference type="InterPro" id="IPR003807">
    <property type="entry name" value="DUF202"/>
</dbReference>
<organism evidence="7 8">
    <name type="scientific">Candidatus Roizmanbacteria bacterium RIFCSPHIGHO2_01_FULL_39_8</name>
    <dbReference type="NCBI Taxonomy" id="1802033"/>
    <lineage>
        <taxon>Bacteria</taxon>
        <taxon>Candidatus Roizmaniibacteriota</taxon>
    </lineage>
</organism>
<name>A0A1F7GH31_9BACT</name>
<evidence type="ECO:0000256" key="2">
    <source>
        <dbReference type="ARBA" id="ARBA00022692"/>
    </source>
</evidence>
<dbReference type="GO" id="GO:0012505">
    <property type="term" value="C:endomembrane system"/>
    <property type="evidence" value="ECO:0007669"/>
    <property type="project" value="UniProtKB-SubCell"/>
</dbReference>
<dbReference type="EMBL" id="MFZI01000073">
    <property type="protein sequence ID" value="OGK18213.1"/>
    <property type="molecule type" value="Genomic_DNA"/>
</dbReference>
<keyword evidence="3 5" id="KW-1133">Transmembrane helix</keyword>
<evidence type="ECO:0000313" key="8">
    <source>
        <dbReference type="Proteomes" id="UP000177026"/>
    </source>
</evidence>
<comment type="caution">
    <text evidence="7">The sequence shown here is derived from an EMBL/GenBank/DDBJ whole genome shotgun (WGS) entry which is preliminary data.</text>
</comment>
<evidence type="ECO:0000259" key="6">
    <source>
        <dbReference type="Pfam" id="PF02656"/>
    </source>
</evidence>
<keyword evidence="4 5" id="KW-0472">Membrane</keyword>
<evidence type="ECO:0000313" key="7">
    <source>
        <dbReference type="EMBL" id="OGK18213.1"/>
    </source>
</evidence>